<evidence type="ECO:0000313" key="3">
    <source>
        <dbReference type="Proteomes" id="UP000037247"/>
    </source>
</evidence>
<dbReference type="InterPro" id="IPR037401">
    <property type="entry name" value="SnoaL-like"/>
</dbReference>
<dbReference type="SUPFAM" id="SSF54427">
    <property type="entry name" value="NTF2-like"/>
    <property type="match status" value="1"/>
</dbReference>
<dbReference type="Gene3D" id="3.10.450.50">
    <property type="match status" value="1"/>
</dbReference>
<dbReference type="EMBL" id="LDTZ01000013">
    <property type="protein sequence ID" value="KNA93112.1"/>
    <property type="molecule type" value="Genomic_DNA"/>
</dbReference>
<sequence length="238" mass="27205">MSMTDTMTAPTPTTDDALSTLTRRVDRLEAELAVRRLQHSYGYYLDKCLYQEVADLFSDDAEAIFCGGVYRGRAGINRLYLDRFRARFTQGHNGPVFGFLLDHPQLQDVISVNSDATEANGRFRCIMQAGVHASAREQFAGRTTHDQWWEGALYENTYVRENGVWKIKRLDYQPFWHAEYAKGWAQTEPMNAVIPIETYPVDPVGPDEIRPFALFPNTDVVDFHYAHPVTGKAWTESE</sequence>
<reference evidence="2 3" key="1">
    <citation type="submission" date="2015-05" db="EMBL/GenBank/DDBJ databases">
        <title>Draft genome sequence of the bacterium Gordonia jacobaea a new member of the Gordonia genus.</title>
        <authorList>
            <person name="Jimenez-Galisteo G."/>
            <person name="Dominguez A."/>
            <person name="Munoz E."/>
            <person name="Vinas M."/>
        </authorList>
    </citation>
    <scope>NUCLEOTIDE SEQUENCE [LARGE SCALE GENOMIC DNA]</scope>
    <source>
        <strain evidence="3">mv1</strain>
    </source>
</reference>
<dbReference type="InterPro" id="IPR032710">
    <property type="entry name" value="NTF2-like_dom_sf"/>
</dbReference>
<dbReference type="Proteomes" id="UP000037247">
    <property type="component" value="Unassembled WGS sequence"/>
</dbReference>
<gene>
    <name evidence="2" type="ORF">ABW18_01330</name>
</gene>
<name>A0ABR5IHI6_9ACTN</name>
<organism evidence="2 3">
    <name type="scientific">Gordonia jacobaea</name>
    <dbReference type="NCBI Taxonomy" id="122202"/>
    <lineage>
        <taxon>Bacteria</taxon>
        <taxon>Bacillati</taxon>
        <taxon>Actinomycetota</taxon>
        <taxon>Actinomycetes</taxon>
        <taxon>Mycobacteriales</taxon>
        <taxon>Gordoniaceae</taxon>
        <taxon>Gordonia</taxon>
    </lineage>
</organism>
<evidence type="ECO:0000259" key="1">
    <source>
        <dbReference type="Pfam" id="PF13577"/>
    </source>
</evidence>
<keyword evidence="3" id="KW-1185">Reference proteome</keyword>
<proteinExistence type="predicted"/>
<evidence type="ECO:0000313" key="2">
    <source>
        <dbReference type="EMBL" id="KNA93112.1"/>
    </source>
</evidence>
<protein>
    <recommendedName>
        <fullName evidence="1">SnoaL-like domain-containing protein</fullName>
    </recommendedName>
</protein>
<comment type="caution">
    <text evidence="2">The sequence shown here is derived from an EMBL/GenBank/DDBJ whole genome shotgun (WGS) entry which is preliminary data.</text>
</comment>
<dbReference type="Pfam" id="PF13577">
    <property type="entry name" value="SnoaL_4"/>
    <property type="match status" value="1"/>
</dbReference>
<accession>A0ABR5IHI6</accession>
<feature type="domain" description="SnoaL-like" evidence="1">
    <location>
        <begin position="27"/>
        <end position="170"/>
    </location>
</feature>